<dbReference type="Proteomes" id="UP000480570">
    <property type="component" value="Unassembled WGS sequence"/>
</dbReference>
<reference evidence="3 4" key="1">
    <citation type="journal article" date="2019" name="Appl. Environ. Microbiol.">
        <title>Genetic determinants of hydroxycinnamic acid metabolism in heterofermentative lactobacilli.</title>
        <authorList>
            <person name="Gaur G."/>
            <person name="Oh J.H."/>
            <person name="Filannino P."/>
            <person name="Gobbetti M."/>
            <person name="van Pijkeren J.P."/>
            <person name="Ganzle M.G."/>
        </authorList>
    </citation>
    <scope>NUCLEOTIDE SEQUENCE [LARGE SCALE GENOMIC DNA]</scope>
    <source>
        <strain evidence="3 4">FUA3583</strain>
    </source>
</reference>
<dbReference type="Pfam" id="PF00497">
    <property type="entry name" value="SBP_bac_3"/>
    <property type="match status" value="1"/>
</dbReference>
<dbReference type="PANTHER" id="PTHR35936:SF34">
    <property type="entry name" value="ABC TRANSPORTER EXTRACELLULAR-BINDING PROTEIN YCKB-RELATED"/>
    <property type="match status" value="1"/>
</dbReference>
<sequence>MKIMIRKRTISRYRRLAALVAVMLMGILVLSGCESVATRADHQDTWQHIKRRGTVVIGVDDSFVPMGFREKNGKLVGYDVDLAKATFAQYGLKVDFQTIDWSMKETELRNGTIDAIWNGYTITPQRAAKVAFSRPYLRNRQVLVTKRKQNIRQFSDMKGKILGLQTGSSAQTLVNQKPKLLKQYIKGSPITYDTFNDAFIDLNVNRIQGLLIDQVYAGYYVKHEPNPSAYRTIVGDFAGEDYAVGLRKGDVTLRKKINQAFVKLAKNGQLSQINHKWFGQDSDSLIQK</sequence>
<dbReference type="PANTHER" id="PTHR35936">
    <property type="entry name" value="MEMBRANE-BOUND LYTIC MUREIN TRANSGLYCOSYLASE F"/>
    <property type="match status" value="1"/>
</dbReference>
<evidence type="ECO:0000313" key="4">
    <source>
        <dbReference type="Proteomes" id="UP000480570"/>
    </source>
</evidence>
<dbReference type="InterPro" id="IPR001638">
    <property type="entry name" value="Solute-binding_3/MltF_N"/>
</dbReference>
<accession>A0A7C9IWY0</accession>
<proteinExistence type="predicted"/>
<dbReference type="Gene3D" id="3.40.190.10">
    <property type="entry name" value="Periplasmic binding protein-like II"/>
    <property type="match status" value="2"/>
</dbReference>
<dbReference type="SUPFAM" id="SSF53850">
    <property type="entry name" value="Periplasmic binding protein-like II"/>
    <property type="match status" value="1"/>
</dbReference>
<name>A0A7C9IWY0_9LACO</name>
<feature type="domain" description="Solute-binding protein family 3/N-terminal" evidence="2">
    <location>
        <begin position="54"/>
        <end position="281"/>
    </location>
</feature>
<dbReference type="EMBL" id="WEZT01000002">
    <property type="protein sequence ID" value="MYV04495.1"/>
    <property type="molecule type" value="Genomic_DNA"/>
</dbReference>
<evidence type="ECO:0000313" key="3">
    <source>
        <dbReference type="EMBL" id="MYV04495.1"/>
    </source>
</evidence>
<dbReference type="SMART" id="SM00062">
    <property type="entry name" value="PBPb"/>
    <property type="match status" value="1"/>
</dbReference>
<organism evidence="3 4">
    <name type="scientific">Furfurilactobacillus rossiae</name>
    <dbReference type="NCBI Taxonomy" id="231049"/>
    <lineage>
        <taxon>Bacteria</taxon>
        <taxon>Bacillati</taxon>
        <taxon>Bacillota</taxon>
        <taxon>Bacilli</taxon>
        <taxon>Lactobacillales</taxon>
        <taxon>Lactobacillaceae</taxon>
        <taxon>Furfurilactobacillus</taxon>
    </lineage>
</organism>
<dbReference type="PROSITE" id="PS51257">
    <property type="entry name" value="PROKAR_LIPOPROTEIN"/>
    <property type="match status" value="1"/>
</dbReference>
<evidence type="ECO:0000256" key="1">
    <source>
        <dbReference type="ARBA" id="ARBA00022729"/>
    </source>
</evidence>
<gene>
    <name evidence="3" type="ORF">GB992_01030</name>
</gene>
<dbReference type="CDD" id="cd00996">
    <property type="entry name" value="PBP2_AatB_like"/>
    <property type="match status" value="1"/>
</dbReference>
<evidence type="ECO:0000259" key="2">
    <source>
        <dbReference type="SMART" id="SM00062"/>
    </source>
</evidence>
<keyword evidence="1" id="KW-0732">Signal</keyword>
<protein>
    <submittedName>
        <fullName evidence="3">Transporter substrate-binding domain-containing protein</fullName>
    </submittedName>
</protein>
<comment type="caution">
    <text evidence="3">The sequence shown here is derived from an EMBL/GenBank/DDBJ whole genome shotgun (WGS) entry which is preliminary data.</text>
</comment>
<dbReference type="AlphaFoldDB" id="A0A7C9IWY0"/>